<dbReference type="AlphaFoldDB" id="A0A7G5C481"/>
<evidence type="ECO:0000256" key="2">
    <source>
        <dbReference type="ARBA" id="ARBA00007639"/>
    </source>
</evidence>
<proteinExistence type="inferred from homology"/>
<name>A0A7G5C481_9BACL</name>
<reference evidence="4 5" key="1">
    <citation type="submission" date="2019-07" db="EMBL/GenBank/DDBJ databases">
        <authorList>
            <person name="Kim J.K."/>
            <person name="Cheong H.-M."/>
            <person name="Choi Y."/>
            <person name="Hwang K.J."/>
            <person name="Lee S."/>
            <person name="Choi C."/>
        </authorList>
    </citation>
    <scope>NUCLEOTIDE SEQUENCE [LARGE SCALE GENOMIC DNA]</scope>
    <source>
        <strain evidence="4 5">KS 22</strain>
    </source>
</reference>
<dbReference type="Gene3D" id="3.40.50.2300">
    <property type="match status" value="2"/>
</dbReference>
<dbReference type="InterPro" id="IPR050555">
    <property type="entry name" value="Bact_Solute-Bind_Prot2"/>
</dbReference>
<organism evidence="4 5">
    <name type="scientific">Cohnella cholangitidis</name>
    <dbReference type="NCBI Taxonomy" id="2598458"/>
    <lineage>
        <taxon>Bacteria</taxon>
        <taxon>Bacillati</taxon>
        <taxon>Bacillota</taxon>
        <taxon>Bacilli</taxon>
        <taxon>Bacillales</taxon>
        <taxon>Paenibacillaceae</taxon>
        <taxon>Cohnella</taxon>
    </lineage>
</organism>
<evidence type="ECO:0000313" key="4">
    <source>
        <dbReference type="EMBL" id="QMV44015.1"/>
    </source>
</evidence>
<dbReference type="GO" id="GO:0030246">
    <property type="term" value="F:carbohydrate binding"/>
    <property type="evidence" value="ECO:0007669"/>
    <property type="project" value="TreeGrafter"/>
</dbReference>
<feature type="domain" description="Periplasmic binding protein" evidence="3">
    <location>
        <begin position="67"/>
        <end position="307"/>
    </location>
</feature>
<dbReference type="SUPFAM" id="SSF53822">
    <property type="entry name" value="Periplasmic binding protein-like I"/>
    <property type="match status" value="1"/>
</dbReference>
<dbReference type="Pfam" id="PF13407">
    <property type="entry name" value="Peripla_BP_4"/>
    <property type="match status" value="1"/>
</dbReference>
<comment type="similarity">
    <text evidence="2">Belongs to the bacterial solute-binding protein 2 family.</text>
</comment>
<evidence type="ECO:0000259" key="3">
    <source>
        <dbReference type="Pfam" id="PF13407"/>
    </source>
</evidence>
<evidence type="ECO:0000313" key="5">
    <source>
        <dbReference type="Proteomes" id="UP000515679"/>
    </source>
</evidence>
<protein>
    <submittedName>
        <fullName evidence="4">Sugar ABC transporter substrate-binding protein</fullName>
    </submittedName>
</protein>
<dbReference type="GO" id="GO:0030288">
    <property type="term" value="C:outer membrane-bounded periplasmic space"/>
    <property type="evidence" value="ECO:0007669"/>
    <property type="project" value="TreeGrafter"/>
</dbReference>
<dbReference type="PROSITE" id="PS51257">
    <property type="entry name" value="PROKAR_LIPOPROTEIN"/>
    <property type="match status" value="1"/>
</dbReference>
<dbReference type="Proteomes" id="UP000515679">
    <property type="component" value="Chromosome"/>
</dbReference>
<gene>
    <name evidence="4" type="ORF">FPL14_24695</name>
</gene>
<dbReference type="RefSeq" id="WP_182300247.1">
    <property type="nucleotide sequence ID" value="NZ_CP041969.1"/>
</dbReference>
<evidence type="ECO:0000256" key="1">
    <source>
        <dbReference type="ARBA" id="ARBA00004196"/>
    </source>
</evidence>
<dbReference type="PANTHER" id="PTHR30036:SF7">
    <property type="entry name" value="ABC TRANSPORTER PERIPLASMIC-BINDING PROTEIN YPHF"/>
    <property type="match status" value="1"/>
</dbReference>
<dbReference type="EMBL" id="CP041969">
    <property type="protein sequence ID" value="QMV44015.1"/>
    <property type="molecule type" value="Genomic_DNA"/>
</dbReference>
<accession>A0A7G5C481</accession>
<dbReference type="KEGG" id="cchl:FPL14_24695"/>
<dbReference type="PANTHER" id="PTHR30036">
    <property type="entry name" value="D-XYLOSE-BINDING PERIPLASMIC PROTEIN"/>
    <property type="match status" value="1"/>
</dbReference>
<keyword evidence="5" id="KW-1185">Reference proteome</keyword>
<comment type="subcellular location">
    <subcellularLocation>
        <location evidence="1">Cell envelope</location>
    </subcellularLocation>
</comment>
<dbReference type="InterPro" id="IPR025997">
    <property type="entry name" value="SBP_2_dom"/>
</dbReference>
<dbReference type="InterPro" id="IPR028082">
    <property type="entry name" value="Peripla_BP_I"/>
</dbReference>
<sequence>MKKSKLTLVFVAVVLVFSIVLSGCGGNNVNNEKNVNDESGNAAKNDGKKATIGIMLYNYTDIQGKEIKSYSSYLEKHFNVTFKYATIGTSEEEHITGLENLLASGVDGVISGYDTALEESVRLAEDAGVYYAVALGEADENVKSDFFVGGVKQFGENAAEIGAAYAEQAHEKGVKNIAITSFPAFAFLDAPAIISGFNAKMGELDDTVTVYDPEYHSFLPQNAVDAVTKIMSGHREVDAIFALGSGMDFVYPAVLDSTKPDVKVLALGYNDSTEAALENGTVLMAGTNNYSQSIADVFAQLYDRINGHKYTDWKPNGSINYVTMKSAEDVSDFKAYVIPADKSKGSVTAEELKQEMLTFNEQATWEGLQKLTSRTVSEIKQARQ</sequence>